<proteinExistence type="predicted"/>
<comment type="caution">
    <text evidence="1">The sequence shown here is derived from an EMBL/GenBank/DDBJ whole genome shotgun (WGS) entry which is preliminary data.</text>
</comment>
<protein>
    <submittedName>
        <fullName evidence="1">Uncharacterized protein</fullName>
    </submittedName>
</protein>
<organism evidence="1">
    <name type="scientific">marine sediment metagenome</name>
    <dbReference type="NCBI Taxonomy" id="412755"/>
    <lineage>
        <taxon>unclassified sequences</taxon>
        <taxon>metagenomes</taxon>
        <taxon>ecological metagenomes</taxon>
    </lineage>
</organism>
<dbReference type="EMBL" id="BARU01003802">
    <property type="protein sequence ID" value="GAH27610.1"/>
    <property type="molecule type" value="Genomic_DNA"/>
</dbReference>
<accession>X1F4X3</accession>
<reference evidence="1" key="1">
    <citation type="journal article" date="2014" name="Front. Microbiol.">
        <title>High frequency of phylogenetically diverse reductive dehalogenase-homologous genes in deep subseafloor sedimentary metagenomes.</title>
        <authorList>
            <person name="Kawai M."/>
            <person name="Futagami T."/>
            <person name="Toyoda A."/>
            <person name="Takaki Y."/>
            <person name="Nishi S."/>
            <person name="Hori S."/>
            <person name="Arai W."/>
            <person name="Tsubouchi T."/>
            <person name="Morono Y."/>
            <person name="Uchiyama I."/>
            <person name="Ito T."/>
            <person name="Fujiyama A."/>
            <person name="Inagaki F."/>
            <person name="Takami H."/>
        </authorList>
    </citation>
    <scope>NUCLEOTIDE SEQUENCE</scope>
    <source>
        <strain evidence="1">Expedition CK06-06</strain>
    </source>
</reference>
<dbReference type="AlphaFoldDB" id="X1F4X3"/>
<feature type="non-terminal residue" evidence="1">
    <location>
        <position position="1"/>
    </location>
</feature>
<name>X1F4X3_9ZZZZ</name>
<evidence type="ECO:0000313" key="1">
    <source>
        <dbReference type="EMBL" id="GAH27610.1"/>
    </source>
</evidence>
<sequence>KIGKTHSYHSELIQFLNSLRETIENDKQIWKETDFEKVLQEIRPQLKVKQEEYAAKG</sequence>
<gene>
    <name evidence="1" type="ORF">S03H2_07998</name>
</gene>